<dbReference type="EC" id="1.1.1.292" evidence="4"/>
<evidence type="ECO:0000259" key="2">
    <source>
        <dbReference type="Pfam" id="PF01408"/>
    </source>
</evidence>
<dbReference type="Pfam" id="PF22725">
    <property type="entry name" value="GFO_IDH_MocA_C3"/>
    <property type="match status" value="1"/>
</dbReference>
<keyword evidence="1 4" id="KW-0560">Oxidoreductase</keyword>
<sequence>MVVRFGIVGFGWVARDYMLPALRKHPSAELVAVVSIREEDFNGLPPEIGTYTTVQAMLGAGPLDAVYVASPNHLHAEHVAACAAAGVDILCEKPLAHTYAAAAELVRTVRAADSYFATAFDQRHHPAHRLMQSWVASGRLGTITQARLDYACWLPAGWSANNWRIDRKRAGGGAIIDLAPHGLDLLELLVGQPIEQLQLYQQRVVQDYEVDDGGVLIAKFGGGALGVHSVGYNRPETLPRRRLELIGTRGMLLAENTMGQDPGGRLTFLAADPGAAPQEVSFDQTTSPFYLQLDAFLRDRRGGVNLVRTLDDDIRLAKLLDDALAANPL</sequence>
<feature type="domain" description="GFO/IDH/MocA-like oxidoreductase" evidence="3">
    <location>
        <begin position="129"/>
        <end position="252"/>
    </location>
</feature>
<dbReference type="InterPro" id="IPR000683">
    <property type="entry name" value="Gfo/Idh/MocA-like_OxRdtase_N"/>
</dbReference>
<evidence type="ECO:0000256" key="1">
    <source>
        <dbReference type="ARBA" id="ARBA00023002"/>
    </source>
</evidence>
<dbReference type="Gene3D" id="3.30.360.10">
    <property type="entry name" value="Dihydrodipicolinate Reductase, domain 2"/>
    <property type="match status" value="1"/>
</dbReference>
<dbReference type="InterPro" id="IPR055170">
    <property type="entry name" value="GFO_IDH_MocA-like_dom"/>
</dbReference>
<keyword evidence="5" id="KW-1185">Reference proteome</keyword>
<feature type="domain" description="Gfo/Idh/MocA-like oxidoreductase N-terminal" evidence="2">
    <location>
        <begin position="3"/>
        <end position="114"/>
    </location>
</feature>
<dbReference type="Proteomes" id="UP000837803">
    <property type="component" value="Unassembled WGS sequence"/>
</dbReference>
<evidence type="ECO:0000259" key="3">
    <source>
        <dbReference type="Pfam" id="PF22725"/>
    </source>
</evidence>
<dbReference type="Pfam" id="PF01408">
    <property type="entry name" value="GFO_IDH_MocA"/>
    <property type="match status" value="1"/>
</dbReference>
<gene>
    <name evidence="4" type="primary">afr</name>
    <name evidence="4" type="ORF">LEM8419_01594</name>
</gene>
<reference evidence="4" key="1">
    <citation type="submission" date="2021-12" db="EMBL/GenBank/DDBJ databases">
        <authorList>
            <person name="Rodrigo-Torres L."/>
            <person name="Arahal R. D."/>
            <person name="Lucena T."/>
        </authorList>
    </citation>
    <scope>NUCLEOTIDE SEQUENCE</scope>
    <source>
        <strain evidence="4">CECT 8419</strain>
    </source>
</reference>
<dbReference type="InterPro" id="IPR050463">
    <property type="entry name" value="Gfo/Idh/MocA_oxidrdct_glycsds"/>
</dbReference>
<dbReference type="InterPro" id="IPR036291">
    <property type="entry name" value="NAD(P)-bd_dom_sf"/>
</dbReference>
<comment type="caution">
    <text evidence="4">The sequence shown here is derived from an EMBL/GenBank/DDBJ whole genome shotgun (WGS) entry which is preliminary data.</text>
</comment>
<dbReference type="SUPFAM" id="SSF51735">
    <property type="entry name" value="NAD(P)-binding Rossmann-fold domains"/>
    <property type="match status" value="1"/>
</dbReference>
<protein>
    <submittedName>
        <fullName evidence="4">1,5-anhydro-D-fructose reductase</fullName>
        <ecNumber evidence="4">1.1.1.292</ecNumber>
    </submittedName>
</protein>
<dbReference type="Gene3D" id="3.40.50.720">
    <property type="entry name" value="NAD(P)-binding Rossmann-like Domain"/>
    <property type="match status" value="1"/>
</dbReference>
<evidence type="ECO:0000313" key="5">
    <source>
        <dbReference type="Proteomes" id="UP000837803"/>
    </source>
</evidence>
<dbReference type="PANTHER" id="PTHR43818">
    <property type="entry name" value="BCDNA.GH03377"/>
    <property type="match status" value="1"/>
</dbReference>
<accession>A0ABM9B091</accession>
<organism evidence="4 5">
    <name type="scientific">Neolewinella maritima</name>
    <dbReference type="NCBI Taxonomy" id="1383882"/>
    <lineage>
        <taxon>Bacteria</taxon>
        <taxon>Pseudomonadati</taxon>
        <taxon>Bacteroidota</taxon>
        <taxon>Saprospiria</taxon>
        <taxon>Saprospirales</taxon>
        <taxon>Lewinellaceae</taxon>
        <taxon>Neolewinella</taxon>
    </lineage>
</organism>
<evidence type="ECO:0000313" key="4">
    <source>
        <dbReference type="EMBL" id="CAH1000441.1"/>
    </source>
</evidence>
<name>A0ABM9B091_9BACT</name>
<dbReference type="GO" id="GO:0033712">
    <property type="term" value="F:1,5-anhydro-D-fructose reductase (1,5-anhydro-D-mannitol-forming) activity"/>
    <property type="evidence" value="ECO:0007669"/>
    <property type="project" value="UniProtKB-EC"/>
</dbReference>
<dbReference type="RefSeq" id="WP_264758997.1">
    <property type="nucleotide sequence ID" value="NZ_CAKLPZ010000001.1"/>
</dbReference>
<dbReference type="SUPFAM" id="SSF55347">
    <property type="entry name" value="Glyceraldehyde-3-phosphate dehydrogenase-like, C-terminal domain"/>
    <property type="match status" value="1"/>
</dbReference>
<dbReference type="PANTHER" id="PTHR43818:SF11">
    <property type="entry name" value="BCDNA.GH03377"/>
    <property type="match status" value="1"/>
</dbReference>
<dbReference type="EMBL" id="CAKLPZ010000001">
    <property type="protein sequence ID" value="CAH1000441.1"/>
    <property type="molecule type" value="Genomic_DNA"/>
</dbReference>
<proteinExistence type="predicted"/>